<accession>A0A8S2Y2D8</accession>
<dbReference type="GO" id="GO:0031468">
    <property type="term" value="P:nuclear membrane reassembly"/>
    <property type="evidence" value="ECO:0007669"/>
    <property type="project" value="TreeGrafter"/>
</dbReference>
<dbReference type="InterPro" id="IPR036241">
    <property type="entry name" value="NSFL1C_SEP_dom_sf"/>
</dbReference>
<feature type="domain" description="SEP" evidence="1">
    <location>
        <begin position="1"/>
        <end position="60"/>
    </location>
</feature>
<protein>
    <recommendedName>
        <fullName evidence="1">SEP domain-containing protein</fullName>
    </recommendedName>
</protein>
<dbReference type="Proteomes" id="UP000676336">
    <property type="component" value="Unassembled WGS sequence"/>
</dbReference>
<dbReference type="GO" id="GO:0043130">
    <property type="term" value="F:ubiquitin binding"/>
    <property type="evidence" value="ECO:0007669"/>
    <property type="project" value="TreeGrafter"/>
</dbReference>
<dbReference type="SMART" id="SM00553">
    <property type="entry name" value="SEP"/>
    <property type="match status" value="1"/>
</dbReference>
<name>A0A8S2Y2D8_9BILA</name>
<dbReference type="GO" id="GO:0043161">
    <property type="term" value="P:proteasome-mediated ubiquitin-dependent protein catabolic process"/>
    <property type="evidence" value="ECO:0007669"/>
    <property type="project" value="TreeGrafter"/>
</dbReference>
<comment type="caution">
    <text evidence="2">The sequence shown here is derived from an EMBL/GenBank/DDBJ whole genome shotgun (WGS) entry which is preliminary data.</text>
</comment>
<dbReference type="Pfam" id="PF08059">
    <property type="entry name" value="SEP"/>
    <property type="match status" value="1"/>
</dbReference>
<reference evidence="2" key="1">
    <citation type="submission" date="2021-02" db="EMBL/GenBank/DDBJ databases">
        <authorList>
            <person name="Nowell W R."/>
        </authorList>
    </citation>
    <scope>NUCLEOTIDE SEQUENCE</scope>
</reference>
<feature type="non-terminal residue" evidence="2">
    <location>
        <position position="61"/>
    </location>
</feature>
<dbReference type="GO" id="GO:0000045">
    <property type="term" value="P:autophagosome assembly"/>
    <property type="evidence" value="ECO:0007669"/>
    <property type="project" value="TreeGrafter"/>
</dbReference>
<dbReference type="GO" id="GO:0005634">
    <property type="term" value="C:nucleus"/>
    <property type="evidence" value="ECO:0007669"/>
    <property type="project" value="TreeGrafter"/>
</dbReference>
<organism evidence="2 3">
    <name type="scientific">Rotaria magnacalcarata</name>
    <dbReference type="NCBI Taxonomy" id="392030"/>
    <lineage>
        <taxon>Eukaryota</taxon>
        <taxon>Metazoa</taxon>
        <taxon>Spiralia</taxon>
        <taxon>Gnathifera</taxon>
        <taxon>Rotifera</taxon>
        <taxon>Eurotatoria</taxon>
        <taxon>Bdelloidea</taxon>
        <taxon>Philodinida</taxon>
        <taxon>Philodinidae</taxon>
        <taxon>Rotaria</taxon>
    </lineage>
</organism>
<dbReference type="Gene3D" id="3.30.420.210">
    <property type="entry name" value="SEP domain"/>
    <property type="match status" value="1"/>
</dbReference>
<evidence type="ECO:0000313" key="2">
    <source>
        <dbReference type="EMBL" id="CAF4529853.1"/>
    </source>
</evidence>
<dbReference type="EMBL" id="CAJOBI010088280">
    <property type="protein sequence ID" value="CAF4529853.1"/>
    <property type="molecule type" value="Genomic_DNA"/>
</dbReference>
<dbReference type="GO" id="GO:0061025">
    <property type="term" value="P:membrane fusion"/>
    <property type="evidence" value="ECO:0007669"/>
    <property type="project" value="TreeGrafter"/>
</dbReference>
<dbReference type="InterPro" id="IPR012989">
    <property type="entry name" value="SEP_domain"/>
</dbReference>
<dbReference type="PROSITE" id="PS51399">
    <property type="entry name" value="SEP"/>
    <property type="match status" value="1"/>
</dbReference>
<dbReference type="AlphaFoldDB" id="A0A8S2Y2D8"/>
<sequence>IRFYSNGFTVGDGELRKFENNEEFINSIKRGEVPNELKKSYTSGRQIEVSLEDRRSEECKR</sequence>
<gene>
    <name evidence="2" type="ORF">SMN809_LOCUS36181</name>
</gene>
<proteinExistence type="predicted"/>
<feature type="non-terminal residue" evidence="2">
    <location>
        <position position="1"/>
    </location>
</feature>
<evidence type="ECO:0000259" key="1">
    <source>
        <dbReference type="PROSITE" id="PS51399"/>
    </source>
</evidence>
<evidence type="ECO:0000313" key="3">
    <source>
        <dbReference type="Proteomes" id="UP000676336"/>
    </source>
</evidence>
<dbReference type="GO" id="GO:0007030">
    <property type="term" value="P:Golgi organization"/>
    <property type="evidence" value="ECO:0007669"/>
    <property type="project" value="TreeGrafter"/>
</dbReference>
<dbReference type="PANTHER" id="PTHR23333">
    <property type="entry name" value="UBX DOMAIN CONTAINING PROTEIN"/>
    <property type="match status" value="1"/>
</dbReference>
<dbReference type="SUPFAM" id="SSF102848">
    <property type="entry name" value="NSFL1 (p97 ATPase) cofactor p47, SEP domain"/>
    <property type="match status" value="1"/>
</dbReference>
<dbReference type="PANTHER" id="PTHR23333:SF20">
    <property type="entry name" value="NSFL1 COFACTOR P47"/>
    <property type="match status" value="1"/>
</dbReference>
<dbReference type="GO" id="GO:0005829">
    <property type="term" value="C:cytosol"/>
    <property type="evidence" value="ECO:0007669"/>
    <property type="project" value="TreeGrafter"/>
</dbReference>